<evidence type="ECO:0000256" key="4">
    <source>
        <dbReference type="ARBA" id="ARBA00023136"/>
    </source>
</evidence>
<feature type="transmembrane region" description="Helical" evidence="5">
    <location>
        <begin position="163"/>
        <end position="184"/>
    </location>
</feature>
<accession>A0A1Y1Y7X3</accession>
<name>A0A1Y1Y7X3_9FUNG</name>
<dbReference type="GO" id="GO:0005886">
    <property type="term" value="C:plasma membrane"/>
    <property type="evidence" value="ECO:0007669"/>
    <property type="project" value="TreeGrafter"/>
</dbReference>
<dbReference type="Proteomes" id="UP000193498">
    <property type="component" value="Unassembled WGS sequence"/>
</dbReference>
<sequence length="386" mass="44271">MLEGYALVSTVLNAFSLASACLILLAILLMRIYRRDLTQRVSLHLTCGIAVADILFHTASMEKPKVTSPGAYCRFTVWLIVFSNLLFIFLTVCIGINLLMVFIFGMRDPHFLEKCYFAASILLALGISIIPVIFDKFTLDPNINSCWYDKADITAWELMTHNLWIILGEVVCSLSITAVCVKLLKHKNELLKNHPADASGDTIKLRRAKRFLHHGVARIILYPTVPVISQTAFILVGFVPKEDLELALYIAMILNSTQGFMNLAVFLFDPSIQASWKKIRKDLIDQYHFRYNSENYNRTFDRIMNWMVKRFFLTRRGDHYFDSKFYSFDDFGASVPLRSDIGPPNTPPPEVPLRPLDLEQSPRPHGRLLTKEFTRDWIADSEYKCI</sequence>
<keyword evidence="2 5" id="KW-0812">Transmembrane</keyword>
<feature type="transmembrane region" description="Helical" evidence="5">
    <location>
        <begin position="41"/>
        <end position="59"/>
    </location>
</feature>
<evidence type="ECO:0000256" key="2">
    <source>
        <dbReference type="ARBA" id="ARBA00022692"/>
    </source>
</evidence>
<feature type="transmembrane region" description="Helical" evidence="5">
    <location>
        <begin position="6"/>
        <end position="29"/>
    </location>
</feature>
<protein>
    <recommendedName>
        <fullName evidence="8">G-protein coupled receptors family 1 profile domain-containing protein</fullName>
    </recommendedName>
</protein>
<gene>
    <name evidence="6" type="ORF">K493DRAFT_374209</name>
</gene>
<keyword evidence="3 5" id="KW-1133">Transmembrane helix</keyword>
<feature type="transmembrane region" description="Helical" evidence="5">
    <location>
        <begin position="246"/>
        <end position="268"/>
    </location>
</feature>
<comment type="subcellular location">
    <subcellularLocation>
        <location evidence="1">Membrane</location>
        <topology evidence="1">Multi-pass membrane protein</topology>
    </subcellularLocation>
</comment>
<evidence type="ECO:0008006" key="8">
    <source>
        <dbReference type="Google" id="ProtNLM"/>
    </source>
</evidence>
<organism evidence="6 7">
    <name type="scientific">Basidiobolus meristosporus CBS 931.73</name>
    <dbReference type="NCBI Taxonomy" id="1314790"/>
    <lineage>
        <taxon>Eukaryota</taxon>
        <taxon>Fungi</taxon>
        <taxon>Fungi incertae sedis</taxon>
        <taxon>Zoopagomycota</taxon>
        <taxon>Entomophthoromycotina</taxon>
        <taxon>Basidiobolomycetes</taxon>
        <taxon>Basidiobolales</taxon>
        <taxon>Basidiobolaceae</taxon>
        <taxon>Basidiobolus</taxon>
    </lineage>
</organism>
<dbReference type="InParanoid" id="A0A1Y1Y7X3"/>
<evidence type="ECO:0000313" key="7">
    <source>
        <dbReference type="Proteomes" id="UP000193498"/>
    </source>
</evidence>
<evidence type="ECO:0000256" key="1">
    <source>
        <dbReference type="ARBA" id="ARBA00004141"/>
    </source>
</evidence>
<dbReference type="PANTHER" id="PTHR23112">
    <property type="entry name" value="G PROTEIN-COUPLED RECEPTOR 157-RELATED"/>
    <property type="match status" value="1"/>
</dbReference>
<evidence type="ECO:0000313" key="6">
    <source>
        <dbReference type="EMBL" id="ORX94117.1"/>
    </source>
</evidence>
<dbReference type="PANTHER" id="PTHR23112:SF0">
    <property type="entry name" value="TRANSMEMBRANE PROTEIN 116"/>
    <property type="match status" value="1"/>
</dbReference>
<dbReference type="OrthoDB" id="3251871at2759"/>
<feature type="transmembrane region" description="Helical" evidence="5">
    <location>
        <begin position="219"/>
        <end position="240"/>
    </location>
</feature>
<reference evidence="6 7" key="1">
    <citation type="submission" date="2016-07" db="EMBL/GenBank/DDBJ databases">
        <title>Pervasive Adenine N6-methylation of Active Genes in Fungi.</title>
        <authorList>
            <consortium name="DOE Joint Genome Institute"/>
            <person name="Mondo S.J."/>
            <person name="Dannebaum R.O."/>
            <person name="Kuo R.C."/>
            <person name="Labutti K."/>
            <person name="Haridas S."/>
            <person name="Kuo A."/>
            <person name="Salamov A."/>
            <person name="Ahrendt S.R."/>
            <person name="Lipzen A."/>
            <person name="Sullivan W."/>
            <person name="Andreopoulos W.B."/>
            <person name="Clum A."/>
            <person name="Lindquist E."/>
            <person name="Daum C."/>
            <person name="Ramamoorthy G.K."/>
            <person name="Gryganskyi A."/>
            <person name="Culley D."/>
            <person name="Magnuson J.K."/>
            <person name="James T.Y."/>
            <person name="O'Malley M.A."/>
            <person name="Stajich J.E."/>
            <person name="Spatafora J.W."/>
            <person name="Visel A."/>
            <person name="Grigoriev I.V."/>
        </authorList>
    </citation>
    <scope>NUCLEOTIDE SEQUENCE [LARGE SCALE GENOMIC DNA]</scope>
    <source>
        <strain evidence="6 7">CBS 931.73</strain>
    </source>
</reference>
<dbReference type="AlphaFoldDB" id="A0A1Y1Y7X3"/>
<proteinExistence type="predicted"/>
<dbReference type="STRING" id="1314790.A0A1Y1Y7X3"/>
<feature type="transmembrane region" description="Helical" evidence="5">
    <location>
        <begin position="79"/>
        <end position="104"/>
    </location>
</feature>
<evidence type="ECO:0000256" key="3">
    <source>
        <dbReference type="ARBA" id="ARBA00022989"/>
    </source>
</evidence>
<keyword evidence="4 5" id="KW-0472">Membrane</keyword>
<evidence type="ECO:0000256" key="5">
    <source>
        <dbReference type="SAM" id="Phobius"/>
    </source>
</evidence>
<feature type="transmembrane region" description="Helical" evidence="5">
    <location>
        <begin position="116"/>
        <end position="134"/>
    </location>
</feature>
<dbReference type="GO" id="GO:0007189">
    <property type="term" value="P:adenylate cyclase-activating G protein-coupled receptor signaling pathway"/>
    <property type="evidence" value="ECO:0007669"/>
    <property type="project" value="TreeGrafter"/>
</dbReference>
<dbReference type="GO" id="GO:0004930">
    <property type="term" value="F:G protein-coupled receptor activity"/>
    <property type="evidence" value="ECO:0007669"/>
    <property type="project" value="TreeGrafter"/>
</dbReference>
<comment type="caution">
    <text evidence="6">The sequence shown here is derived from an EMBL/GenBank/DDBJ whole genome shotgun (WGS) entry which is preliminary data.</text>
</comment>
<keyword evidence="7" id="KW-1185">Reference proteome</keyword>
<dbReference type="EMBL" id="MCFE01000213">
    <property type="protein sequence ID" value="ORX94117.1"/>
    <property type="molecule type" value="Genomic_DNA"/>
</dbReference>
<dbReference type="Gene3D" id="1.20.1070.10">
    <property type="entry name" value="Rhodopsin 7-helix transmembrane proteins"/>
    <property type="match status" value="1"/>
</dbReference>